<feature type="compositionally biased region" description="Basic and acidic residues" evidence="1">
    <location>
        <begin position="199"/>
        <end position="215"/>
    </location>
</feature>
<accession>A0A4S3IXW2</accession>
<feature type="region of interest" description="Disordered" evidence="1">
    <location>
        <begin position="128"/>
        <end position="221"/>
    </location>
</feature>
<evidence type="ECO:0000313" key="3">
    <source>
        <dbReference type="EMBL" id="THC87209.1"/>
    </source>
</evidence>
<name>A0A4S3IXW2_9EURO</name>
<reference evidence="3 4" key="1">
    <citation type="submission" date="2019-03" db="EMBL/GenBank/DDBJ databases">
        <title>The genome sequence of a newly discovered highly antifungal drug resistant Aspergillus species, Aspergillus tanneri NIH 1004.</title>
        <authorList>
            <person name="Mounaud S."/>
            <person name="Singh I."/>
            <person name="Joardar V."/>
            <person name="Pakala S."/>
            <person name="Pakala S."/>
            <person name="Venepally P."/>
            <person name="Hoover J."/>
            <person name="Nierman W."/>
            <person name="Chung J."/>
            <person name="Losada L."/>
        </authorList>
    </citation>
    <scope>NUCLEOTIDE SEQUENCE [LARGE SCALE GENOMIC DNA]</scope>
    <source>
        <strain evidence="3 4">NIH1004</strain>
    </source>
</reference>
<keyword evidence="4" id="KW-1185">Reference proteome</keyword>
<feature type="domain" description="Retroviral polymerase SH3-like" evidence="2">
    <location>
        <begin position="53"/>
        <end position="112"/>
    </location>
</feature>
<protein>
    <recommendedName>
        <fullName evidence="2">Retroviral polymerase SH3-like domain-containing protein</fullName>
    </recommendedName>
</protein>
<dbReference type="AlphaFoldDB" id="A0A4S3IXW2"/>
<comment type="caution">
    <text evidence="3">The sequence shown here is derived from an EMBL/GenBank/DDBJ whole genome shotgun (WGS) entry which is preliminary data.</text>
</comment>
<dbReference type="InterPro" id="IPR057670">
    <property type="entry name" value="SH3_retrovirus"/>
</dbReference>
<organism evidence="3 4">
    <name type="scientific">Aspergillus tanneri</name>
    <dbReference type="NCBI Taxonomy" id="1220188"/>
    <lineage>
        <taxon>Eukaryota</taxon>
        <taxon>Fungi</taxon>
        <taxon>Dikarya</taxon>
        <taxon>Ascomycota</taxon>
        <taxon>Pezizomycotina</taxon>
        <taxon>Eurotiomycetes</taxon>
        <taxon>Eurotiomycetidae</taxon>
        <taxon>Eurotiales</taxon>
        <taxon>Aspergillaceae</taxon>
        <taxon>Aspergillus</taxon>
        <taxon>Aspergillus subgen. Circumdati</taxon>
    </lineage>
</organism>
<evidence type="ECO:0000313" key="4">
    <source>
        <dbReference type="Proteomes" id="UP000308092"/>
    </source>
</evidence>
<dbReference type="Proteomes" id="UP000308092">
    <property type="component" value="Unassembled WGS sequence"/>
</dbReference>
<evidence type="ECO:0000259" key="2">
    <source>
        <dbReference type="Pfam" id="PF25597"/>
    </source>
</evidence>
<feature type="compositionally biased region" description="Basic and acidic residues" evidence="1">
    <location>
        <begin position="168"/>
        <end position="177"/>
    </location>
</feature>
<dbReference type="EMBL" id="SOSA01001385">
    <property type="protein sequence ID" value="THC87209.1"/>
    <property type="molecule type" value="Genomic_DNA"/>
</dbReference>
<dbReference type="STRING" id="1220188.A0A4S3IXW2"/>
<dbReference type="Pfam" id="PF25597">
    <property type="entry name" value="SH3_retrovirus"/>
    <property type="match status" value="1"/>
</dbReference>
<gene>
    <name evidence="3" type="ORF">EYZ11_013346</name>
</gene>
<sequence>MEFWDKAAKAHAYIHNRVAIPQSAMNEDEDAITPEELWTGSRPKITHIKVWGSKCYSHADPRSVPGSNKLTDRGRVGIFVGYNEETTKQYRIYAPDSHRVIRASTVIFDEDTPGGTIDLKLRIKSTSTALPDRNPVGRPRKQDKISPTSRDSSPEPADNEQYETAAESFDHDHLDDRHRKRRDSVGASNEEPIPARTQEMLEVRKPTKKRERTDDESVQSANLRRSKRLKLKEQKWRDKVDEMIHFALLVETITKTAPKVDNPIPIPRTYEEAINDPVYGPEWKKAIRSEFRSLIINGTFRETHAPDGANIVTAKWVFAVNCERF</sequence>
<proteinExistence type="predicted"/>
<dbReference type="VEuPathDB" id="FungiDB:EYZ11_013346"/>
<evidence type="ECO:0000256" key="1">
    <source>
        <dbReference type="SAM" id="MobiDB-lite"/>
    </source>
</evidence>